<dbReference type="GO" id="GO:0031011">
    <property type="term" value="C:Ino80 complex"/>
    <property type="evidence" value="ECO:0007669"/>
    <property type="project" value="InterPro"/>
</dbReference>
<keyword evidence="6" id="KW-1185">Reference proteome</keyword>
<dbReference type="InterPro" id="IPR024867">
    <property type="entry name" value="NFRKB"/>
</dbReference>
<evidence type="ECO:0000313" key="6">
    <source>
        <dbReference type="Proteomes" id="UP001157006"/>
    </source>
</evidence>
<keyword evidence="2" id="KW-0539">Nucleus</keyword>
<gene>
    <name evidence="5" type="ORF">VFH_I037400</name>
</gene>
<dbReference type="PANTHER" id="PTHR13052:SF0">
    <property type="entry name" value="DNA-BINDING PROTEIN-LIKE"/>
    <property type="match status" value="1"/>
</dbReference>
<dbReference type="Proteomes" id="UP001157006">
    <property type="component" value="Chromosome 1S"/>
</dbReference>
<feature type="compositionally biased region" description="Basic and acidic residues" evidence="3">
    <location>
        <begin position="787"/>
        <end position="797"/>
    </location>
</feature>
<dbReference type="PROSITE" id="PS51916">
    <property type="entry name" value="DEUBAD"/>
    <property type="match status" value="1"/>
</dbReference>
<evidence type="ECO:0000256" key="1">
    <source>
        <dbReference type="ARBA" id="ARBA00004123"/>
    </source>
</evidence>
<feature type="compositionally biased region" description="Acidic residues" evidence="3">
    <location>
        <begin position="41"/>
        <end position="61"/>
    </location>
</feature>
<dbReference type="InterPro" id="IPR044867">
    <property type="entry name" value="DEUBAD_dom"/>
</dbReference>
<feature type="region of interest" description="Disordered" evidence="3">
    <location>
        <begin position="785"/>
        <end position="854"/>
    </location>
</feature>
<comment type="subcellular location">
    <subcellularLocation>
        <location evidence="1">Nucleus</location>
    </subcellularLocation>
</comment>
<dbReference type="EMBL" id="OX451735">
    <property type="protein sequence ID" value="CAI8592387.1"/>
    <property type="molecule type" value="Genomic_DNA"/>
</dbReference>
<evidence type="ECO:0000256" key="2">
    <source>
        <dbReference type="ARBA" id="ARBA00023242"/>
    </source>
</evidence>
<accession>A0AAV0Z3T9</accession>
<sequence length="1392" mass="155649">MAIEKNSFKVSRIDSECSPLSKETMSSGDEEDVQRRNSANESDEDDDEFDDADSGAGSDDFDLLELGETGGEFCQIGNQTCSIPLELYDLSGLEDILSVDVWNDCLSEEERFELAKYLPDMDQENFVQTLKELFTGCNFQFGSPVKKLFDMLKGGLCEPRVALYREGLNFVQKRQHYHLLRKHHNNMISNLCQIRDAWLNCRGYSIEERLRVLNIMSSQKSLMCEKMEGLEADSSDEQSGEGMWSRKNMEKKNAQKLGQFPFHGVGSGLEFHPREQSVVMEQEKSSKQNTRGILKLAASKTHSAKDPTGHSSSVYHGLDMSPRLNGSAFARSQHIKSTGYDVGSIHRTRDPLWNEDNEDMSFGLNVHRDRNAFRGSLMDKSGAPRVGKRHEFLRGDEIEGGNLMGLSMSSKTDLHGYTRNPNQFSDLQLSPANPPSKRGSHEFPRKGKYAENVQQFVGSVQAKSRSRGSKTSHKADMIESPYHDDLFSNKTPGQEFGTDSVHIYDDWNLKSNKRKADRDSPDLSYTAYRSSSPQVSDRLLSSDFRTKSLQDKIRGNFVPNGVKDMKSVRASHILLRSEETESDSSEQLDDDEDNNLLLQRKFTYPVGTVAGSLTKSLKSHLDPKKAKFGKTDMKAHVITQSKKKGGFAEQGNMHGAENYLSKNAKQKSKIINGGPLRNPAGKFFEENYPSGSDMLNGGHDDWRQLYKSNNERMRGEPVERFDVPSSVAYAAEHKMKGRTGLDHSILRSKYLHDYGHDEDESLENRLLGDENGVGHGRFWRKGQKNVANKDEHNERSDAPLLGCNSTMKKRKMKHGAADSVGRDEDANLLSSNPPKTDDLPSFSMKKKSKKKTGADMVISEVENSELPVTDTGTADMELEIKPQKKPFILITPTVHTGFSFSIMHLLSAVRMAMLSPPAEDSLEAGKPVVQQNKTQEDSPNGVISSDKVAANGEASGQLNMPSLTVQVIVNRVRSNPGDPCILETQEPLQDLVRGVLKIFSSKTAPLGAKGWKVLAIYEKSTRSWSWTGPVLQNSSDRGTIEEVASPEAWGLPHKMLVKLVDSFANWLKCGQDTLQQIGSLPAPPLELMQVNLDEKERFRDLRAQKSLHTIKPSSEEVRAYFRKEELLRYSIPDRAFSYTAADGKKSIVAPLRRCGGKPTSKARDHFMLKRDRPPHVTILCLVRDAAARLPGSTGTRADVCTLIRDSQYVVDDVTDSQINQVVSGALDRLHYERDPCVQFDGERKLWAYLHREREEEDFEDDGTSSTKKWKRQKKDAADQSDQAPVTVACNGTEEQSGYDLCSDLNVDPPCIEDDKGAVQLMSNDTRLNAEDHVDVNPAALEGNVCEDNSMAWETLDLNPTRDLCQENSTNEDFGDESFGRERPVGLLSASLL</sequence>
<dbReference type="CDD" id="cd21865">
    <property type="entry name" value="DEUBAD_NFRKB"/>
    <property type="match status" value="1"/>
</dbReference>
<feature type="domain" description="DEUBAD" evidence="4">
    <location>
        <begin position="84"/>
        <end position="197"/>
    </location>
</feature>
<dbReference type="PANTHER" id="PTHR13052">
    <property type="entry name" value="NFRKB-RELATED"/>
    <property type="match status" value="1"/>
</dbReference>
<feature type="region of interest" description="Disordered" evidence="3">
    <location>
        <begin position="412"/>
        <end position="445"/>
    </location>
</feature>
<proteinExistence type="predicted"/>
<protein>
    <recommendedName>
        <fullName evidence="4">DEUBAD domain-containing protein</fullName>
    </recommendedName>
</protein>
<evidence type="ECO:0000259" key="4">
    <source>
        <dbReference type="PROSITE" id="PS51916"/>
    </source>
</evidence>
<feature type="region of interest" description="Disordered" evidence="3">
    <location>
        <begin position="1254"/>
        <end position="1286"/>
    </location>
</feature>
<feature type="compositionally biased region" description="Polar residues" evidence="3">
    <location>
        <begin position="419"/>
        <end position="431"/>
    </location>
</feature>
<evidence type="ECO:0000313" key="5">
    <source>
        <dbReference type="EMBL" id="CAI8592387.1"/>
    </source>
</evidence>
<name>A0AAV0Z3T9_VICFA</name>
<feature type="region of interest" description="Disordered" evidence="3">
    <location>
        <begin position="17"/>
        <end position="61"/>
    </location>
</feature>
<dbReference type="Pfam" id="PF25793">
    <property type="entry name" value="WHD_2nd_NFRKB"/>
    <property type="match status" value="1"/>
</dbReference>
<feature type="compositionally biased region" description="Basic and acidic residues" evidence="3">
    <location>
        <begin position="512"/>
        <end position="521"/>
    </location>
</feature>
<evidence type="ECO:0000256" key="3">
    <source>
        <dbReference type="SAM" id="MobiDB-lite"/>
    </source>
</evidence>
<organism evidence="5 6">
    <name type="scientific">Vicia faba</name>
    <name type="common">Broad bean</name>
    <name type="synonym">Faba vulgaris</name>
    <dbReference type="NCBI Taxonomy" id="3906"/>
    <lineage>
        <taxon>Eukaryota</taxon>
        <taxon>Viridiplantae</taxon>
        <taxon>Streptophyta</taxon>
        <taxon>Embryophyta</taxon>
        <taxon>Tracheophyta</taxon>
        <taxon>Spermatophyta</taxon>
        <taxon>Magnoliopsida</taxon>
        <taxon>eudicotyledons</taxon>
        <taxon>Gunneridae</taxon>
        <taxon>Pentapetalae</taxon>
        <taxon>rosids</taxon>
        <taxon>fabids</taxon>
        <taxon>Fabales</taxon>
        <taxon>Fabaceae</taxon>
        <taxon>Papilionoideae</taxon>
        <taxon>50 kb inversion clade</taxon>
        <taxon>NPAAA clade</taxon>
        <taxon>Hologalegina</taxon>
        <taxon>IRL clade</taxon>
        <taxon>Fabeae</taxon>
        <taxon>Vicia</taxon>
    </lineage>
</organism>
<reference evidence="5 6" key="1">
    <citation type="submission" date="2023-01" db="EMBL/GenBank/DDBJ databases">
        <authorList>
            <person name="Kreplak J."/>
        </authorList>
    </citation>
    <scope>NUCLEOTIDE SEQUENCE [LARGE SCALE GENOMIC DNA]</scope>
</reference>
<feature type="region of interest" description="Disordered" evidence="3">
    <location>
        <begin position="512"/>
        <end position="531"/>
    </location>
</feature>
<dbReference type="InterPro" id="IPR057748">
    <property type="entry name" value="NFRKB_WH_2"/>
</dbReference>